<proteinExistence type="predicted"/>
<evidence type="ECO:0000259" key="1">
    <source>
        <dbReference type="Pfam" id="PF02721"/>
    </source>
</evidence>
<dbReference type="EMBL" id="JAGKQM010000009">
    <property type="protein sequence ID" value="KAH0910571.1"/>
    <property type="molecule type" value="Genomic_DNA"/>
</dbReference>
<protein>
    <recommendedName>
        <fullName evidence="1">Replication protein A 70 kDa DNA-binding subunit B/D first OB fold domain-containing protein</fullName>
    </recommendedName>
</protein>
<dbReference type="Proteomes" id="UP000824890">
    <property type="component" value="Unassembled WGS sequence"/>
</dbReference>
<evidence type="ECO:0000313" key="2">
    <source>
        <dbReference type="EMBL" id="KAH0910571.1"/>
    </source>
</evidence>
<gene>
    <name evidence="2" type="ORF">HID58_033892</name>
</gene>
<reference evidence="2 3" key="1">
    <citation type="submission" date="2021-05" db="EMBL/GenBank/DDBJ databases">
        <title>Genome Assembly of Synthetic Allotetraploid Brassica napus Reveals Homoeologous Exchanges between Subgenomes.</title>
        <authorList>
            <person name="Davis J.T."/>
        </authorList>
    </citation>
    <scope>NUCLEOTIDE SEQUENCE [LARGE SCALE GENOMIC DNA]</scope>
    <source>
        <strain evidence="3">cv. Da-Ae</strain>
        <tissue evidence="2">Seedling</tissue>
    </source>
</reference>
<dbReference type="InterPro" id="IPR003871">
    <property type="entry name" value="RFA1B/D_OB_1st"/>
</dbReference>
<keyword evidence="3" id="KW-1185">Reference proteome</keyword>
<name>A0ABQ8C0I0_BRANA</name>
<accession>A0ABQ8C0I0</accession>
<feature type="domain" description="Replication protein A 70 kDa DNA-binding subunit B/D first OB fold" evidence="1">
    <location>
        <begin position="22"/>
        <end position="74"/>
    </location>
</feature>
<comment type="caution">
    <text evidence="2">The sequence shown here is derived from an EMBL/GenBank/DDBJ whole genome shotgun (WGS) entry which is preliminary data.</text>
</comment>
<dbReference type="Pfam" id="PF02721">
    <property type="entry name" value="DUF223"/>
    <property type="match status" value="1"/>
</dbReference>
<evidence type="ECO:0000313" key="3">
    <source>
        <dbReference type="Proteomes" id="UP000824890"/>
    </source>
</evidence>
<organism evidence="2 3">
    <name type="scientific">Brassica napus</name>
    <name type="common">Rape</name>
    <dbReference type="NCBI Taxonomy" id="3708"/>
    <lineage>
        <taxon>Eukaryota</taxon>
        <taxon>Viridiplantae</taxon>
        <taxon>Streptophyta</taxon>
        <taxon>Embryophyta</taxon>
        <taxon>Tracheophyta</taxon>
        <taxon>Spermatophyta</taxon>
        <taxon>Magnoliopsida</taxon>
        <taxon>eudicotyledons</taxon>
        <taxon>Gunneridae</taxon>
        <taxon>Pentapetalae</taxon>
        <taxon>rosids</taxon>
        <taxon>malvids</taxon>
        <taxon>Brassicales</taxon>
        <taxon>Brassicaceae</taxon>
        <taxon>Brassiceae</taxon>
        <taxon>Brassica</taxon>
    </lineage>
</organism>
<sequence>MATKMQIQTLKGPNDQSVVFGDLKPWKNTWLVHVKVLHAWKHYIQSVETMEFVLADETNSRSSSTVQVSLLRFWDARNVRRGGDLMGVDMLLLDSQENLMLRQQLEAIVQENSLLKQAVVKQQKWQRETEDQSQELQPLRQLFT</sequence>